<gene>
    <name evidence="1" type="ORF">UFOPK2602_01324</name>
</gene>
<name>A0A6J6QQ88_9ZZZZ</name>
<proteinExistence type="predicted"/>
<protein>
    <submittedName>
        <fullName evidence="1">Unannotated protein</fullName>
    </submittedName>
</protein>
<sequence length="243" mass="26290">MRKHGLAHTTANTVVDKSLEKPFPELVRDTAPAEPGVGDGSAGLHNAIGYVDRTPVSSNLSIGVDGNLANPLPALEGSSHTIGEVEIDHRVAPPVAAVDAPGERRRVTGLESADRHRRAGERCLLVEDLDALVADHPAVGRERQTHHARIAALLDVAVGRREKAMVHQHEQPCRRSADRLSPVVQCEQQFGAVHINSEIEYIVLARNRHAGRGILGKYLNRKAGRLGGGPIRLRRRAGNSSKR</sequence>
<reference evidence="1" key="1">
    <citation type="submission" date="2020-05" db="EMBL/GenBank/DDBJ databases">
        <authorList>
            <person name="Chiriac C."/>
            <person name="Salcher M."/>
            <person name="Ghai R."/>
            <person name="Kavagutti S V."/>
        </authorList>
    </citation>
    <scope>NUCLEOTIDE SEQUENCE</scope>
</reference>
<evidence type="ECO:0000313" key="1">
    <source>
        <dbReference type="EMBL" id="CAB4713930.1"/>
    </source>
</evidence>
<organism evidence="1">
    <name type="scientific">freshwater metagenome</name>
    <dbReference type="NCBI Taxonomy" id="449393"/>
    <lineage>
        <taxon>unclassified sequences</taxon>
        <taxon>metagenomes</taxon>
        <taxon>ecological metagenomes</taxon>
    </lineage>
</organism>
<dbReference type="EMBL" id="CAEZXX010000088">
    <property type="protein sequence ID" value="CAB4713930.1"/>
    <property type="molecule type" value="Genomic_DNA"/>
</dbReference>
<accession>A0A6J6QQ88</accession>
<dbReference type="AlphaFoldDB" id="A0A6J6QQ88"/>